<protein>
    <submittedName>
        <fullName evidence="1">Uncharacterized protein</fullName>
    </submittedName>
</protein>
<keyword evidence="2" id="KW-1185">Reference proteome</keyword>
<reference evidence="1 2" key="1">
    <citation type="submission" date="2024-04" db="EMBL/GenBank/DDBJ databases">
        <title>Tritrichomonas musculus Genome.</title>
        <authorList>
            <person name="Alves-Ferreira E."/>
            <person name="Grigg M."/>
            <person name="Lorenzi H."/>
            <person name="Galac M."/>
        </authorList>
    </citation>
    <scope>NUCLEOTIDE SEQUENCE [LARGE SCALE GENOMIC DNA]</scope>
    <source>
        <strain evidence="1 2">EAF2021</strain>
    </source>
</reference>
<dbReference type="Proteomes" id="UP001470230">
    <property type="component" value="Unassembled WGS sequence"/>
</dbReference>
<evidence type="ECO:0000313" key="2">
    <source>
        <dbReference type="Proteomes" id="UP001470230"/>
    </source>
</evidence>
<comment type="caution">
    <text evidence="1">The sequence shown here is derived from an EMBL/GenBank/DDBJ whole genome shotgun (WGS) entry which is preliminary data.</text>
</comment>
<organism evidence="1 2">
    <name type="scientific">Tritrichomonas musculus</name>
    <dbReference type="NCBI Taxonomy" id="1915356"/>
    <lineage>
        <taxon>Eukaryota</taxon>
        <taxon>Metamonada</taxon>
        <taxon>Parabasalia</taxon>
        <taxon>Tritrichomonadida</taxon>
        <taxon>Tritrichomonadidae</taxon>
        <taxon>Tritrichomonas</taxon>
    </lineage>
</organism>
<accession>A0ABR2HG26</accession>
<name>A0ABR2HG26_9EUKA</name>
<sequence>MKEIISKVPNFETYAGMKKIDEVFIPIINDYYDFSITNIKYDNVSQIEKEKLEKENKNKIYKEFYDLFSYISYESKHIVKYEHFANWSKVLWSDFEIKISINELIEFISKHDTIYYLHLLKSNSKEIFIKKVIDFILKMNDYDFIFSQNKILINKNGKFVPKKKIYNFNLSEEFFDMLSIINFDYNKKMLHPSINYLYYSKNVEFDQFNTKKAIQKIKDKINEDNSI</sequence>
<dbReference type="EMBL" id="JAPFFF010000029">
    <property type="protein sequence ID" value="KAK8846380.1"/>
    <property type="molecule type" value="Genomic_DNA"/>
</dbReference>
<evidence type="ECO:0000313" key="1">
    <source>
        <dbReference type="EMBL" id="KAK8846380.1"/>
    </source>
</evidence>
<proteinExistence type="predicted"/>
<gene>
    <name evidence="1" type="ORF">M9Y10_020394</name>
</gene>